<dbReference type="Proteomes" id="UP000022910">
    <property type="component" value="Unassembled WGS sequence"/>
</dbReference>
<gene>
    <name evidence="1" type="ORF">RirG_010790</name>
</gene>
<reference evidence="1 2" key="1">
    <citation type="submission" date="2014-02" db="EMBL/GenBank/DDBJ databases">
        <title>Single nucleus genome sequencing reveals high similarity among nuclei of an endomycorrhizal fungus.</title>
        <authorList>
            <person name="Lin K."/>
            <person name="Geurts R."/>
            <person name="Zhang Z."/>
            <person name="Limpens E."/>
            <person name="Saunders D.G."/>
            <person name="Mu D."/>
            <person name="Pang E."/>
            <person name="Cao H."/>
            <person name="Cha H."/>
            <person name="Lin T."/>
            <person name="Zhou Q."/>
            <person name="Shang Y."/>
            <person name="Li Y."/>
            <person name="Ivanov S."/>
            <person name="Sharma T."/>
            <person name="Velzen R.V."/>
            <person name="Ruijter N.D."/>
            <person name="Aanen D.K."/>
            <person name="Win J."/>
            <person name="Kamoun S."/>
            <person name="Bisseling T."/>
            <person name="Huang S."/>
        </authorList>
    </citation>
    <scope>NUCLEOTIDE SEQUENCE [LARGE SCALE GENOMIC DNA]</scope>
    <source>
        <strain evidence="2">DAOM197198w</strain>
    </source>
</reference>
<dbReference type="AlphaFoldDB" id="A0A015KAT8"/>
<name>A0A015KAT8_RHIIW</name>
<comment type="caution">
    <text evidence="1">The sequence shown here is derived from an EMBL/GenBank/DDBJ whole genome shotgun (WGS) entry which is preliminary data.</text>
</comment>
<keyword evidence="2" id="KW-1185">Reference proteome</keyword>
<proteinExistence type="predicted"/>
<protein>
    <submittedName>
        <fullName evidence="1">Uncharacterized protein</fullName>
    </submittedName>
</protein>
<organism evidence="1 2">
    <name type="scientific">Rhizophagus irregularis (strain DAOM 197198w)</name>
    <name type="common">Glomus intraradices</name>
    <dbReference type="NCBI Taxonomy" id="1432141"/>
    <lineage>
        <taxon>Eukaryota</taxon>
        <taxon>Fungi</taxon>
        <taxon>Fungi incertae sedis</taxon>
        <taxon>Mucoromycota</taxon>
        <taxon>Glomeromycotina</taxon>
        <taxon>Glomeromycetes</taxon>
        <taxon>Glomerales</taxon>
        <taxon>Glomeraceae</taxon>
        <taxon>Rhizophagus</taxon>
    </lineage>
</organism>
<accession>A0A015KAT8</accession>
<sequence>MFRSKEIIIRHRFLRIEDGELFFYQQLLLNVPAKSEADYKITPDGTYREKFLSLYWDYVNTLEDQLASTHEIRISRLNNQFVEMLDRLIHSLTVQLPNNLSRIIENQMNNLKILPCLYPQRAMLELPADQYHAISTINMYMEKNDGVKWP</sequence>
<evidence type="ECO:0000313" key="1">
    <source>
        <dbReference type="EMBL" id="EXX78897.1"/>
    </source>
</evidence>
<evidence type="ECO:0000313" key="2">
    <source>
        <dbReference type="Proteomes" id="UP000022910"/>
    </source>
</evidence>
<dbReference type="HOGENOM" id="CLU_1741551_0_0_1"/>
<dbReference type="EMBL" id="JEMT01007088">
    <property type="protein sequence ID" value="EXX78897.1"/>
    <property type="molecule type" value="Genomic_DNA"/>
</dbReference>